<dbReference type="AlphaFoldDB" id="T1A1J9"/>
<evidence type="ECO:0000313" key="4">
    <source>
        <dbReference type="EMBL" id="EQD50762.1"/>
    </source>
</evidence>
<dbReference type="EMBL" id="AUZZ01005144">
    <property type="protein sequence ID" value="EQD50762.1"/>
    <property type="molecule type" value="Genomic_DNA"/>
</dbReference>
<evidence type="ECO:0000256" key="3">
    <source>
        <dbReference type="ARBA" id="ARBA00023237"/>
    </source>
</evidence>
<comment type="caution">
    <text evidence="4">The sequence shown here is derived from an EMBL/GenBank/DDBJ whole genome shotgun (WGS) entry which is preliminary data.</text>
</comment>
<dbReference type="Gene3D" id="2.40.170.20">
    <property type="entry name" value="TonB-dependent receptor, beta-barrel domain"/>
    <property type="match status" value="1"/>
</dbReference>
<protein>
    <submittedName>
        <fullName evidence="4">TonB-dependent receptor plug domain protein</fullName>
    </submittedName>
</protein>
<accession>T1A1J9</accession>
<dbReference type="SUPFAM" id="SSF56935">
    <property type="entry name" value="Porins"/>
    <property type="match status" value="1"/>
</dbReference>
<dbReference type="InterPro" id="IPR036942">
    <property type="entry name" value="Beta-barrel_TonB_sf"/>
</dbReference>
<keyword evidence="3" id="KW-0998">Cell outer membrane</keyword>
<reference evidence="4" key="2">
    <citation type="journal article" date="2014" name="ISME J.">
        <title>Microbial stratification in low pH oxic and suboxic macroscopic growths along an acid mine drainage.</title>
        <authorList>
            <person name="Mendez-Garcia C."/>
            <person name="Mesa V."/>
            <person name="Sprenger R.R."/>
            <person name="Richter M."/>
            <person name="Diez M.S."/>
            <person name="Solano J."/>
            <person name="Bargiela R."/>
            <person name="Golyshina O.V."/>
            <person name="Manteca A."/>
            <person name="Ramos J.L."/>
            <person name="Gallego J.R."/>
            <person name="Llorente I."/>
            <person name="Martins Dos Santos V.A."/>
            <person name="Jensen O.N."/>
            <person name="Pelaez A.I."/>
            <person name="Sanchez J."/>
            <person name="Ferrer M."/>
        </authorList>
    </citation>
    <scope>NUCLEOTIDE SEQUENCE</scope>
</reference>
<gene>
    <name evidence="4" type="ORF">B2A_07196</name>
</gene>
<feature type="non-terminal residue" evidence="4">
    <location>
        <position position="1"/>
    </location>
</feature>
<organism evidence="4">
    <name type="scientific">mine drainage metagenome</name>
    <dbReference type="NCBI Taxonomy" id="410659"/>
    <lineage>
        <taxon>unclassified sequences</taxon>
        <taxon>metagenomes</taxon>
        <taxon>ecological metagenomes</taxon>
    </lineage>
</organism>
<keyword evidence="4" id="KW-0675">Receptor</keyword>
<evidence type="ECO:0000256" key="1">
    <source>
        <dbReference type="ARBA" id="ARBA00004442"/>
    </source>
</evidence>
<reference evidence="4" key="1">
    <citation type="submission" date="2013-08" db="EMBL/GenBank/DDBJ databases">
        <authorList>
            <person name="Mendez C."/>
            <person name="Richter M."/>
            <person name="Ferrer M."/>
            <person name="Sanchez J."/>
        </authorList>
    </citation>
    <scope>NUCLEOTIDE SEQUENCE</scope>
</reference>
<keyword evidence="2" id="KW-0472">Membrane</keyword>
<comment type="subcellular location">
    <subcellularLocation>
        <location evidence="1">Cell outer membrane</location>
    </subcellularLocation>
</comment>
<feature type="non-terminal residue" evidence="4">
    <location>
        <position position="185"/>
    </location>
</feature>
<name>T1A1J9_9ZZZZ</name>
<dbReference type="GO" id="GO:0009279">
    <property type="term" value="C:cell outer membrane"/>
    <property type="evidence" value="ECO:0007669"/>
    <property type="project" value="UniProtKB-SubCell"/>
</dbReference>
<sequence>SGTKRRRNTHLQQELRISTPKSWRLRGLAGIFYEDYKIYDLTQWMYKTVPSCSPTGLTSNCFLPIQPWPGSPYTGVQNGNVAFIDDTVRTFIQKAAYTSISYDIVPHKLTITGGIRYFDMYERELGGDVSSFGCKQFVATTYFGSCLTATGTNFANQNPNSFVETGKRGRANLTWHVIPGVMLYY</sequence>
<evidence type="ECO:0000256" key="2">
    <source>
        <dbReference type="ARBA" id="ARBA00023136"/>
    </source>
</evidence>
<proteinExistence type="predicted"/>